<name>A0A150WEW9_BDEBC</name>
<protein>
    <submittedName>
        <fullName evidence="3">Dienelactone hydrolase</fullName>
    </submittedName>
</protein>
<organism evidence="3 4">
    <name type="scientific">Bdellovibrio bacteriovorus</name>
    <dbReference type="NCBI Taxonomy" id="959"/>
    <lineage>
        <taxon>Bacteria</taxon>
        <taxon>Pseudomonadati</taxon>
        <taxon>Bdellovibrionota</taxon>
        <taxon>Bdellovibrionia</taxon>
        <taxon>Bdellovibrionales</taxon>
        <taxon>Pseudobdellovibrionaceae</taxon>
        <taxon>Bdellovibrio</taxon>
    </lineage>
</organism>
<dbReference type="EMBL" id="LUKE01000006">
    <property type="protein sequence ID" value="KYG61473.1"/>
    <property type="molecule type" value="Genomic_DNA"/>
</dbReference>
<evidence type="ECO:0000313" key="4">
    <source>
        <dbReference type="Proteomes" id="UP000075320"/>
    </source>
</evidence>
<sequence length="265" mass="28739">MKALWKTTTLVLATIFSATAAHAAIKSEAVEYKDGKTVLEGYIVYDDSWTTPRPAVMIVHQWMGLTDHEKQSAEKLANQGYVAFAIDLYGKGNRPGNMAEAGGLAGTFKSNRQMFRDREKAAFEFLKKNKKVDSKKVVIAGYCLGGTGALEAARGGIPVVGAVSFHGGLSADKPEKTKNLKAKLLVLHGAVDPNVPPKEVEGFMKEMNDAKADYQFIAYSGAVHAFTQKESGNDPSKGAAYNEAADRRSWVAFMDFLDEVIPVAK</sequence>
<evidence type="ECO:0000256" key="1">
    <source>
        <dbReference type="SAM" id="SignalP"/>
    </source>
</evidence>
<reference evidence="3 4" key="1">
    <citation type="submission" date="2016-03" db="EMBL/GenBank/DDBJ databases">
        <authorList>
            <person name="Ploux O."/>
        </authorList>
    </citation>
    <scope>NUCLEOTIDE SEQUENCE [LARGE SCALE GENOMIC DNA]</scope>
    <source>
        <strain evidence="3 4">R0</strain>
    </source>
</reference>
<dbReference type="Pfam" id="PF01738">
    <property type="entry name" value="DLH"/>
    <property type="match status" value="1"/>
</dbReference>
<accession>A0A150WEW9</accession>
<dbReference type="GO" id="GO:0016787">
    <property type="term" value="F:hydrolase activity"/>
    <property type="evidence" value="ECO:0007669"/>
    <property type="project" value="UniProtKB-KW"/>
</dbReference>
<feature type="chain" id="PRO_5007572754" evidence="1">
    <location>
        <begin position="24"/>
        <end position="265"/>
    </location>
</feature>
<dbReference type="RefSeq" id="WP_061836555.1">
    <property type="nucleotide sequence ID" value="NZ_LUKE01000006.1"/>
</dbReference>
<dbReference type="AlphaFoldDB" id="A0A150WEW9"/>
<dbReference type="Proteomes" id="UP000075320">
    <property type="component" value="Unassembled WGS sequence"/>
</dbReference>
<evidence type="ECO:0000313" key="3">
    <source>
        <dbReference type="EMBL" id="KYG61473.1"/>
    </source>
</evidence>
<keyword evidence="4" id="KW-1185">Reference proteome</keyword>
<comment type="caution">
    <text evidence="3">The sequence shown here is derived from an EMBL/GenBank/DDBJ whole genome shotgun (WGS) entry which is preliminary data.</text>
</comment>
<proteinExistence type="predicted"/>
<dbReference type="PANTHER" id="PTHR22946:SF0">
    <property type="entry name" value="DIENELACTONE HYDROLASE DOMAIN-CONTAINING PROTEIN"/>
    <property type="match status" value="1"/>
</dbReference>
<dbReference type="InterPro" id="IPR029058">
    <property type="entry name" value="AB_hydrolase_fold"/>
</dbReference>
<dbReference type="SUPFAM" id="SSF53474">
    <property type="entry name" value="alpha/beta-Hydrolases"/>
    <property type="match status" value="1"/>
</dbReference>
<gene>
    <name evidence="3" type="ORF">AZI86_17320</name>
</gene>
<dbReference type="InterPro" id="IPR002925">
    <property type="entry name" value="Dienelactn_hydro"/>
</dbReference>
<dbReference type="InterPro" id="IPR050261">
    <property type="entry name" value="FrsA_esterase"/>
</dbReference>
<dbReference type="Gene3D" id="3.40.50.1820">
    <property type="entry name" value="alpha/beta hydrolase"/>
    <property type="match status" value="1"/>
</dbReference>
<keyword evidence="1" id="KW-0732">Signal</keyword>
<dbReference type="OrthoDB" id="5290364at2"/>
<keyword evidence="3" id="KW-0378">Hydrolase</keyword>
<feature type="signal peptide" evidence="1">
    <location>
        <begin position="1"/>
        <end position="23"/>
    </location>
</feature>
<feature type="domain" description="Dienelactone hydrolase" evidence="2">
    <location>
        <begin position="41"/>
        <end position="260"/>
    </location>
</feature>
<dbReference type="PANTHER" id="PTHR22946">
    <property type="entry name" value="DIENELACTONE HYDROLASE DOMAIN-CONTAINING PROTEIN-RELATED"/>
    <property type="match status" value="1"/>
</dbReference>
<evidence type="ECO:0000259" key="2">
    <source>
        <dbReference type="Pfam" id="PF01738"/>
    </source>
</evidence>